<evidence type="ECO:0000313" key="2">
    <source>
        <dbReference type="Proteomes" id="UP001159427"/>
    </source>
</evidence>
<proteinExistence type="predicted"/>
<comment type="caution">
    <text evidence="1">The sequence shown here is derived from an EMBL/GenBank/DDBJ whole genome shotgun (WGS) entry which is preliminary data.</text>
</comment>
<reference evidence="1 2" key="1">
    <citation type="submission" date="2022-05" db="EMBL/GenBank/DDBJ databases">
        <authorList>
            <consortium name="Genoscope - CEA"/>
            <person name="William W."/>
        </authorList>
    </citation>
    <scope>NUCLEOTIDE SEQUENCE [LARGE SCALE GENOMIC DNA]</scope>
</reference>
<dbReference type="Proteomes" id="UP001159427">
    <property type="component" value="Unassembled WGS sequence"/>
</dbReference>
<gene>
    <name evidence="1" type="ORF">PEVE_00025676</name>
</gene>
<organism evidence="1 2">
    <name type="scientific">Porites evermanni</name>
    <dbReference type="NCBI Taxonomy" id="104178"/>
    <lineage>
        <taxon>Eukaryota</taxon>
        <taxon>Metazoa</taxon>
        <taxon>Cnidaria</taxon>
        <taxon>Anthozoa</taxon>
        <taxon>Hexacorallia</taxon>
        <taxon>Scleractinia</taxon>
        <taxon>Fungiina</taxon>
        <taxon>Poritidae</taxon>
        <taxon>Porites</taxon>
    </lineage>
</organism>
<dbReference type="EMBL" id="CALNXI010000346">
    <property type="protein sequence ID" value="CAH3025305.1"/>
    <property type="molecule type" value="Genomic_DNA"/>
</dbReference>
<name>A0ABN8MAE5_9CNID</name>
<sequence>MREHFTPPCLDASPTLLTLVSYQKLVPHKAEIRLCFHFPGSKDSRPAKRIKSLSLRDVPGYLVPTYNRVPLTKNRLQAPFVAHNYEYKRCPKGMPNW</sequence>
<evidence type="ECO:0000313" key="1">
    <source>
        <dbReference type="EMBL" id="CAH3025305.1"/>
    </source>
</evidence>
<protein>
    <submittedName>
        <fullName evidence="1">Uncharacterized protein</fullName>
    </submittedName>
</protein>
<keyword evidence="2" id="KW-1185">Reference proteome</keyword>
<accession>A0ABN8MAE5</accession>